<gene>
    <name evidence="1" type="ORF">PAP18089_02692</name>
</gene>
<organism evidence="1 2">
    <name type="scientific">Pandoraea apista</name>
    <dbReference type="NCBI Taxonomy" id="93218"/>
    <lineage>
        <taxon>Bacteria</taxon>
        <taxon>Pseudomonadati</taxon>
        <taxon>Pseudomonadota</taxon>
        <taxon>Betaproteobacteria</taxon>
        <taxon>Burkholderiales</taxon>
        <taxon>Burkholderiaceae</taxon>
        <taxon>Pandoraea</taxon>
    </lineage>
</organism>
<evidence type="ECO:0000313" key="2">
    <source>
        <dbReference type="Proteomes" id="UP000364291"/>
    </source>
</evidence>
<dbReference type="RefSeq" id="WP_172417029.1">
    <property type="nucleotide sequence ID" value="NZ_CABPSX010000005.1"/>
</dbReference>
<dbReference type="AlphaFoldDB" id="A0A5E5P4R0"/>
<name>A0A5E5P4R0_9BURK</name>
<sequence>MLLTVATTFCGPFAAPARVRIAVAALFGDASGQPWSVGHHLFETREKVLGETV</sequence>
<protein>
    <submittedName>
        <fullName evidence="1">Uncharacterized protein</fullName>
    </submittedName>
</protein>
<dbReference type="EMBL" id="CABPSX010000005">
    <property type="protein sequence ID" value="VVG71706.1"/>
    <property type="molecule type" value="Genomic_DNA"/>
</dbReference>
<evidence type="ECO:0000313" key="1">
    <source>
        <dbReference type="EMBL" id="VVG71706.1"/>
    </source>
</evidence>
<dbReference type="Proteomes" id="UP000364291">
    <property type="component" value="Unassembled WGS sequence"/>
</dbReference>
<accession>A0A5E5P4R0</accession>
<proteinExistence type="predicted"/>
<reference evidence="1 2" key="1">
    <citation type="submission" date="2019-08" db="EMBL/GenBank/DDBJ databases">
        <authorList>
            <person name="Peeters C."/>
        </authorList>
    </citation>
    <scope>NUCLEOTIDE SEQUENCE [LARGE SCALE GENOMIC DNA]</scope>
    <source>
        <strain evidence="1 2">LMG 18089</strain>
    </source>
</reference>